<evidence type="ECO:0000256" key="1">
    <source>
        <dbReference type="SAM" id="MobiDB-lite"/>
    </source>
</evidence>
<dbReference type="RefSeq" id="XP_040673562.1">
    <property type="nucleotide sequence ID" value="XM_040811486.1"/>
</dbReference>
<dbReference type="EMBL" id="KV878138">
    <property type="protein sequence ID" value="OJJ07800.1"/>
    <property type="molecule type" value="Genomic_DNA"/>
</dbReference>
<proteinExistence type="predicted"/>
<reference evidence="3" key="1">
    <citation type="journal article" date="2017" name="Genome Biol.">
        <title>Comparative genomics reveals high biological diversity and specific adaptations in the industrially and medically important fungal genus Aspergillus.</title>
        <authorList>
            <person name="de Vries R.P."/>
            <person name="Riley R."/>
            <person name="Wiebenga A."/>
            <person name="Aguilar-Osorio G."/>
            <person name="Amillis S."/>
            <person name="Uchima C.A."/>
            <person name="Anderluh G."/>
            <person name="Asadollahi M."/>
            <person name="Askin M."/>
            <person name="Barry K."/>
            <person name="Battaglia E."/>
            <person name="Bayram O."/>
            <person name="Benocci T."/>
            <person name="Braus-Stromeyer S.A."/>
            <person name="Caldana C."/>
            <person name="Canovas D."/>
            <person name="Cerqueira G.C."/>
            <person name="Chen F."/>
            <person name="Chen W."/>
            <person name="Choi C."/>
            <person name="Clum A."/>
            <person name="Dos Santos R.A."/>
            <person name="Damasio A.R."/>
            <person name="Diallinas G."/>
            <person name="Emri T."/>
            <person name="Fekete E."/>
            <person name="Flipphi M."/>
            <person name="Freyberg S."/>
            <person name="Gallo A."/>
            <person name="Gournas C."/>
            <person name="Habgood R."/>
            <person name="Hainaut M."/>
            <person name="Harispe M.L."/>
            <person name="Henrissat B."/>
            <person name="Hilden K.S."/>
            <person name="Hope R."/>
            <person name="Hossain A."/>
            <person name="Karabika E."/>
            <person name="Karaffa L."/>
            <person name="Karanyi Z."/>
            <person name="Krasevec N."/>
            <person name="Kuo A."/>
            <person name="Kusch H."/>
            <person name="LaButti K."/>
            <person name="Lagendijk E.L."/>
            <person name="Lapidus A."/>
            <person name="Levasseur A."/>
            <person name="Lindquist E."/>
            <person name="Lipzen A."/>
            <person name="Logrieco A.F."/>
            <person name="MacCabe A."/>
            <person name="Maekelae M.R."/>
            <person name="Malavazi I."/>
            <person name="Melin P."/>
            <person name="Meyer V."/>
            <person name="Mielnichuk N."/>
            <person name="Miskei M."/>
            <person name="Molnar A.P."/>
            <person name="Mule G."/>
            <person name="Ngan C.Y."/>
            <person name="Orejas M."/>
            <person name="Orosz E."/>
            <person name="Ouedraogo J.P."/>
            <person name="Overkamp K.M."/>
            <person name="Park H.-S."/>
            <person name="Perrone G."/>
            <person name="Piumi F."/>
            <person name="Punt P.J."/>
            <person name="Ram A.F."/>
            <person name="Ramon A."/>
            <person name="Rauscher S."/>
            <person name="Record E."/>
            <person name="Riano-Pachon D.M."/>
            <person name="Robert V."/>
            <person name="Roehrig J."/>
            <person name="Ruller R."/>
            <person name="Salamov A."/>
            <person name="Salih N.S."/>
            <person name="Samson R.A."/>
            <person name="Sandor E."/>
            <person name="Sanguinetti M."/>
            <person name="Schuetze T."/>
            <person name="Sepcic K."/>
            <person name="Shelest E."/>
            <person name="Sherlock G."/>
            <person name="Sophianopoulou V."/>
            <person name="Squina F.M."/>
            <person name="Sun H."/>
            <person name="Susca A."/>
            <person name="Todd R.B."/>
            <person name="Tsang A."/>
            <person name="Unkles S.E."/>
            <person name="van de Wiele N."/>
            <person name="van Rossen-Uffink D."/>
            <person name="Oliveira J.V."/>
            <person name="Vesth T.C."/>
            <person name="Visser J."/>
            <person name="Yu J.-H."/>
            <person name="Zhou M."/>
            <person name="Andersen M.R."/>
            <person name="Archer D.B."/>
            <person name="Baker S.E."/>
            <person name="Benoit I."/>
            <person name="Brakhage A.A."/>
            <person name="Braus G.H."/>
            <person name="Fischer R."/>
            <person name="Frisvad J.C."/>
            <person name="Goldman G.H."/>
            <person name="Houbraken J."/>
            <person name="Oakley B."/>
            <person name="Pocsi I."/>
            <person name="Scazzocchio C."/>
            <person name="Seiboth B."/>
            <person name="vanKuyk P.A."/>
            <person name="Wortman J."/>
            <person name="Dyer P.S."/>
            <person name="Grigoriev I.V."/>
        </authorList>
    </citation>
    <scope>NUCLEOTIDE SEQUENCE [LARGE SCALE GENOMIC DNA]</scope>
    <source>
        <strain evidence="3">CBS 583.65</strain>
    </source>
</reference>
<dbReference type="AlphaFoldDB" id="A0A1L9Q202"/>
<organism evidence="2 3">
    <name type="scientific">Aspergillus versicolor CBS 583.65</name>
    <dbReference type="NCBI Taxonomy" id="1036611"/>
    <lineage>
        <taxon>Eukaryota</taxon>
        <taxon>Fungi</taxon>
        <taxon>Dikarya</taxon>
        <taxon>Ascomycota</taxon>
        <taxon>Pezizomycotina</taxon>
        <taxon>Eurotiomycetes</taxon>
        <taxon>Eurotiomycetidae</taxon>
        <taxon>Eurotiales</taxon>
        <taxon>Aspergillaceae</taxon>
        <taxon>Aspergillus</taxon>
        <taxon>Aspergillus subgen. Nidulantes</taxon>
    </lineage>
</organism>
<accession>A0A1L9Q202</accession>
<dbReference type="VEuPathDB" id="FungiDB:ASPVEDRAFT_374889"/>
<keyword evidence="3" id="KW-1185">Reference proteome</keyword>
<evidence type="ECO:0000313" key="2">
    <source>
        <dbReference type="EMBL" id="OJJ07800.1"/>
    </source>
</evidence>
<dbReference type="Proteomes" id="UP000184073">
    <property type="component" value="Unassembled WGS sequence"/>
</dbReference>
<evidence type="ECO:0000313" key="3">
    <source>
        <dbReference type="Proteomes" id="UP000184073"/>
    </source>
</evidence>
<feature type="region of interest" description="Disordered" evidence="1">
    <location>
        <begin position="1"/>
        <end position="22"/>
    </location>
</feature>
<sequence length="90" mass="9951">MELRRRSIQSTRARSRSRFRSGRGYVPDPLCHCEAIATTGRLRLAWWSLSWSPCLGSLSAPSAVCACFAVSTGIVELFLWLGMSRSSSTP</sequence>
<gene>
    <name evidence="2" type="ORF">ASPVEDRAFT_374889</name>
</gene>
<name>A0A1L9Q202_ASPVE</name>
<dbReference type="GeneID" id="63726997"/>
<protein>
    <submittedName>
        <fullName evidence="2">Uncharacterized protein</fullName>
    </submittedName>
</protein>